<reference evidence="7 8" key="1">
    <citation type="journal article" date="2019" name="Int. J. Syst. Evol. Microbiol.">
        <title>The Global Catalogue of Microorganisms (GCM) 10K type strain sequencing project: providing services to taxonomists for standard genome sequencing and annotation.</title>
        <authorList>
            <consortium name="The Broad Institute Genomics Platform"/>
            <consortium name="The Broad Institute Genome Sequencing Center for Infectious Disease"/>
            <person name="Wu L."/>
            <person name="Ma J."/>
        </authorList>
    </citation>
    <scope>NUCLEOTIDE SEQUENCE [LARGE SCALE GENOMIC DNA]</scope>
    <source>
        <strain evidence="7 8">DT72</strain>
    </source>
</reference>
<keyword evidence="2" id="KW-0805">Transcription regulation</keyword>
<evidence type="ECO:0000259" key="6">
    <source>
        <dbReference type="PROSITE" id="PS50977"/>
    </source>
</evidence>
<dbReference type="PANTHER" id="PTHR47506">
    <property type="entry name" value="TRANSCRIPTIONAL REGULATORY PROTEIN"/>
    <property type="match status" value="1"/>
</dbReference>
<dbReference type="EMBL" id="JBHSZH010000005">
    <property type="protein sequence ID" value="MFC7081543.1"/>
    <property type="molecule type" value="Genomic_DNA"/>
</dbReference>
<evidence type="ECO:0000256" key="3">
    <source>
        <dbReference type="ARBA" id="ARBA00023125"/>
    </source>
</evidence>
<dbReference type="Pfam" id="PF13977">
    <property type="entry name" value="TetR_C_6"/>
    <property type="match status" value="1"/>
</dbReference>
<dbReference type="PROSITE" id="PS50977">
    <property type="entry name" value="HTH_TETR_2"/>
    <property type="match status" value="1"/>
</dbReference>
<keyword evidence="8" id="KW-1185">Reference proteome</keyword>
<evidence type="ECO:0000256" key="5">
    <source>
        <dbReference type="PROSITE-ProRule" id="PRU00335"/>
    </source>
</evidence>
<dbReference type="GeneID" id="79301694"/>
<dbReference type="InterPro" id="IPR001647">
    <property type="entry name" value="HTH_TetR"/>
</dbReference>
<keyword evidence="1" id="KW-0678">Repressor</keyword>
<dbReference type="GO" id="GO:0003677">
    <property type="term" value="F:DNA binding"/>
    <property type="evidence" value="ECO:0007669"/>
    <property type="project" value="UniProtKB-UniRule"/>
</dbReference>
<proteinExistence type="predicted"/>
<keyword evidence="4" id="KW-0804">Transcription</keyword>
<dbReference type="Proteomes" id="UP001596407">
    <property type="component" value="Unassembled WGS sequence"/>
</dbReference>
<dbReference type="InterPro" id="IPR009057">
    <property type="entry name" value="Homeodomain-like_sf"/>
</dbReference>
<dbReference type="Gene3D" id="1.10.357.10">
    <property type="entry name" value="Tetracycline Repressor, domain 2"/>
    <property type="match status" value="1"/>
</dbReference>
<keyword evidence="3 5" id="KW-0238">DNA-binding</keyword>
<dbReference type="AlphaFoldDB" id="A0ABD5WN13"/>
<dbReference type="SUPFAM" id="SSF48498">
    <property type="entry name" value="Tetracyclin repressor-like, C-terminal domain"/>
    <property type="match status" value="1"/>
</dbReference>
<organism evidence="7 8">
    <name type="scientific">Halorussus caseinilyticus</name>
    <dbReference type="NCBI Taxonomy" id="3034025"/>
    <lineage>
        <taxon>Archaea</taxon>
        <taxon>Methanobacteriati</taxon>
        <taxon>Methanobacteriota</taxon>
        <taxon>Stenosarchaea group</taxon>
        <taxon>Halobacteria</taxon>
        <taxon>Halobacteriales</taxon>
        <taxon>Haladaptataceae</taxon>
        <taxon>Halorussus</taxon>
    </lineage>
</organism>
<gene>
    <name evidence="7" type="ORF">ACFQJ6_16910</name>
</gene>
<dbReference type="SUPFAM" id="SSF46689">
    <property type="entry name" value="Homeodomain-like"/>
    <property type="match status" value="1"/>
</dbReference>
<evidence type="ECO:0000256" key="4">
    <source>
        <dbReference type="ARBA" id="ARBA00023163"/>
    </source>
</evidence>
<comment type="caution">
    <text evidence="7">The sequence shown here is derived from an EMBL/GenBank/DDBJ whole genome shotgun (WGS) entry which is preliminary data.</text>
</comment>
<evidence type="ECO:0000313" key="7">
    <source>
        <dbReference type="EMBL" id="MFC7081543.1"/>
    </source>
</evidence>
<dbReference type="InterPro" id="IPR036271">
    <property type="entry name" value="Tet_transcr_reg_TetR-rel_C_sf"/>
</dbReference>
<evidence type="ECO:0000256" key="1">
    <source>
        <dbReference type="ARBA" id="ARBA00022491"/>
    </source>
</evidence>
<dbReference type="Pfam" id="PF00440">
    <property type="entry name" value="TetR_N"/>
    <property type="match status" value="1"/>
</dbReference>
<sequence>MPPEALFEESADDTRTAIMEATYRALTDYGYADLTIQRIADEFDKSKSLLYHHHDGKDDLLVDFLEFALDHFEDNVPFRDDTADERLRTLLDAVAATKPEADEEFVGILVELRAQAVNDDDFRDHFLGSDRFFHDHIVDIIAEGIEEGTFRDVDPEQTASFLLTLVSGAMVRNTTGNQVAVERTRAEIREYIDARLLAD</sequence>
<accession>A0ABD5WN13</accession>
<dbReference type="RefSeq" id="WP_276280541.1">
    <property type="nucleotide sequence ID" value="NZ_CP119809.1"/>
</dbReference>
<dbReference type="InterPro" id="IPR039538">
    <property type="entry name" value="BetI_C"/>
</dbReference>
<name>A0ABD5WN13_9EURY</name>
<evidence type="ECO:0000256" key="2">
    <source>
        <dbReference type="ARBA" id="ARBA00023015"/>
    </source>
</evidence>
<evidence type="ECO:0000313" key="8">
    <source>
        <dbReference type="Proteomes" id="UP001596407"/>
    </source>
</evidence>
<feature type="DNA-binding region" description="H-T-H motif" evidence="5">
    <location>
        <begin position="35"/>
        <end position="54"/>
    </location>
</feature>
<dbReference type="PANTHER" id="PTHR47506:SF6">
    <property type="entry name" value="HTH-TYPE TRANSCRIPTIONAL REPRESSOR NEMR"/>
    <property type="match status" value="1"/>
</dbReference>
<feature type="domain" description="HTH tetR-type" evidence="6">
    <location>
        <begin position="12"/>
        <end position="72"/>
    </location>
</feature>
<protein>
    <submittedName>
        <fullName evidence="7">TetR/AcrR family transcriptional regulator</fullName>
    </submittedName>
</protein>